<feature type="compositionally biased region" description="Pro residues" evidence="1">
    <location>
        <begin position="28"/>
        <end position="39"/>
    </location>
</feature>
<accession>A0A2N3XVE3</accession>
<dbReference type="RefSeq" id="WP_010693765.1">
    <property type="nucleotide sequence ID" value="NZ_CP061007.1"/>
</dbReference>
<evidence type="ECO:0000256" key="2">
    <source>
        <dbReference type="SAM" id="SignalP"/>
    </source>
</evidence>
<dbReference type="EMBL" id="PJNB01000001">
    <property type="protein sequence ID" value="PKW14632.1"/>
    <property type="molecule type" value="Genomic_DNA"/>
</dbReference>
<reference evidence="4" key="1">
    <citation type="submission" date="2017-12" db="EMBL/GenBank/DDBJ databases">
        <title>Sequencing the genomes of 1000 Actinobacteria strains.</title>
        <authorList>
            <person name="Klenk H.-P."/>
        </authorList>
    </citation>
    <scope>NUCLEOTIDE SEQUENCE [LARGE SCALE GENOMIC DNA]</scope>
    <source>
        <strain evidence="4">DSM 44228</strain>
    </source>
</reference>
<dbReference type="InterPro" id="IPR012347">
    <property type="entry name" value="Ferritin-like"/>
</dbReference>
<dbReference type="STRING" id="994479.GCA_000194155_01812"/>
<sequence>MRRSTIIGAVLACGLALAGCTPSDAPSDQPPAPGTPPPATAQQHAEHGTGSTGEHTTTDREFAQQLLANRQQVSKLADLAATHTQSAEVRSLAAELKQSVQPQVEQLNEFLNSAAGQQSGSAPEDEAENSADAGLQTDQQLQQLSKASGAQFDQQWKQAMLSLQGGAGKLARTEQEEGSAQAMRKLAEELVADEQQTTTKLNSL</sequence>
<name>A0A2N3XVE3_SACSN</name>
<feature type="region of interest" description="Disordered" evidence="1">
    <location>
        <begin position="19"/>
        <end position="60"/>
    </location>
</feature>
<feature type="region of interest" description="Disordered" evidence="1">
    <location>
        <begin position="164"/>
        <end position="185"/>
    </location>
</feature>
<keyword evidence="2" id="KW-0732">Signal</keyword>
<evidence type="ECO:0000313" key="4">
    <source>
        <dbReference type="EMBL" id="PKW14632.1"/>
    </source>
</evidence>
<feature type="compositionally biased region" description="Polar residues" evidence="1">
    <location>
        <begin position="136"/>
        <end position="149"/>
    </location>
</feature>
<dbReference type="InterPro" id="IPR005183">
    <property type="entry name" value="DUF305_CopM-like"/>
</dbReference>
<evidence type="ECO:0000259" key="3">
    <source>
        <dbReference type="Pfam" id="PF03713"/>
    </source>
</evidence>
<evidence type="ECO:0000256" key="1">
    <source>
        <dbReference type="SAM" id="MobiDB-lite"/>
    </source>
</evidence>
<feature type="chain" id="PRO_5039383601" evidence="2">
    <location>
        <begin position="19"/>
        <end position="204"/>
    </location>
</feature>
<feature type="domain" description="DUF305" evidence="3">
    <location>
        <begin position="59"/>
        <end position="202"/>
    </location>
</feature>
<dbReference type="Pfam" id="PF03713">
    <property type="entry name" value="DUF305"/>
    <property type="match status" value="1"/>
</dbReference>
<protein>
    <submittedName>
        <fullName evidence="4">Uncharacterized protein (DUF305 family)</fullName>
    </submittedName>
</protein>
<feature type="signal peptide" evidence="2">
    <location>
        <begin position="1"/>
        <end position="18"/>
    </location>
</feature>
<dbReference type="Gene3D" id="1.20.1260.10">
    <property type="match status" value="1"/>
</dbReference>
<dbReference type="PANTHER" id="PTHR36933:SF1">
    <property type="entry name" value="SLL0788 PROTEIN"/>
    <property type="match status" value="1"/>
</dbReference>
<feature type="region of interest" description="Disordered" evidence="1">
    <location>
        <begin position="114"/>
        <end position="149"/>
    </location>
</feature>
<dbReference type="Proteomes" id="UP000233786">
    <property type="component" value="Unassembled WGS sequence"/>
</dbReference>
<dbReference type="AlphaFoldDB" id="A0A2N3XVE3"/>
<dbReference type="PANTHER" id="PTHR36933">
    <property type="entry name" value="SLL0788 PROTEIN"/>
    <property type="match status" value="1"/>
</dbReference>
<comment type="caution">
    <text evidence="4">The sequence shown here is derived from an EMBL/GenBank/DDBJ whole genome shotgun (WGS) entry which is preliminary data.</text>
</comment>
<evidence type="ECO:0000313" key="5">
    <source>
        <dbReference type="Proteomes" id="UP000233786"/>
    </source>
</evidence>
<proteinExistence type="predicted"/>
<gene>
    <name evidence="4" type="ORF">A8926_2264</name>
</gene>
<feature type="compositionally biased region" description="Low complexity" evidence="1">
    <location>
        <begin position="40"/>
        <end position="55"/>
    </location>
</feature>
<dbReference type="OrthoDB" id="3682214at2"/>
<keyword evidence="5" id="KW-1185">Reference proteome</keyword>
<dbReference type="PROSITE" id="PS51257">
    <property type="entry name" value="PROKAR_LIPOPROTEIN"/>
    <property type="match status" value="1"/>
</dbReference>
<organism evidence="4 5">
    <name type="scientific">Saccharopolyspora spinosa</name>
    <dbReference type="NCBI Taxonomy" id="60894"/>
    <lineage>
        <taxon>Bacteria</taxon>
        <taxon>Bacillati</taxon>
        <taxon>Actinomycetota</taxon>
        <taxon>Actinomycetes</taxon>
        <taxon>Pseudonocardiales</taxon>
        <taxon>Pseudonocardiaceae</taxon>
        <taxon>Saccharopolyspora</taxon>
    </lineage>
</organism>